<evidence type="ECO:0000256" key="1">
    <source>
        <dbReference type="ARBA" id="ARBA00022714"/>
    </source>
</evidence>
<evidence type="ECO:0000256" key="5">
    <source>
        <dbReference type="SAM" id="MobiDB-lite"/>
    </source>
</evidence>
<dbReference type="Proteomes" id="UP000612893">
    <property type="component" value="Unassembled WGS sequence"/>
</dbReference>
<dbReference type="GO" id="GO:0051537">
    <property type="term" value="F:2 iron, 2 sulfur cluster binding"/>
    <property type="evidence" value="ECO:0007669"/>
    <property type="project" value="UniProtKB-KW"/>
</dbReference>
<dbReference type="EMBL" id="JAEKNR010000115">
    <property type="protein sequence ID" value="MBJ7598520.1"/>
    <property type="molecule type" value="Genomic_DNA"/>
</dbReference>
<evidence type="ECO:0000313" key="7">
    <source>
        <dbReference type="EMBL" id="MBJ7598520.1"/>
    </source>
</evidence>
<dbReference type="Pfam" id="PF13483">
    <property type="entry name" value="Lactamase_B_3"/>
    <property type="match status" value="1"/>
</dbReference>
<gene>
    <name evidence="7" type="ORF">JF922_10600</name>
</gene>
<dbReference type="InterPro" id="IPR050114">
    <property type="entry name" value="UPF0173_UPF0282_UlaG_hydrolase"/>
</dbReference>
<dbReference type="PROSITE" id="PS51296">
    <property type="entry name" value="RIESKE"/>
    <property type="match status" value="1"/>
</dbReference>
<dbReference type="AlphaFoldDB" id="A0A934N2X7"/>
<dbReference type="Pfam" id="PF25451">
    <property type="entry name" value="SCP2_Rv3818"/>
    <property type="match status" value="1"/>
</dbReference>
<protein>
    <submittedName>
        <fullName evidence="7">MBL fold metallo-hydrolase</fullName>
    </submittedName>
</protein>
<keyword evidence="8" id="KW-1185">Reference proteome</keyword>
<dbReference type="Pfam" id="PF00355">
    <property type="entry name" value="Rieske"/>
    <property type="match status" value="1"/>
</dbReference>
<name>A0A934N2X7_9BACT</name>
<dbReference type="PANTHER" id="PTHR43546:SF3">
    <property type="entry name" value="UPF0173 METAL-DEPENDENT HYDROLASE MJ1163"/>
    <property type="match status" value="1"/>
</dbReference>
<evidence type="ECO:0000259" key="6">
    <source>
        <dbReference type="PROSITE" id="PS51296"/>
    </source>
</evidence>
<evidence type="ECO:0000256" key="4">
    <source>
        <dbReference type="ARBA" id="ARBA00023014"/>
    </source>
</evidence>
<accession>A0A934N2X7</accession>
<keyword evidence="1" id="KW-0001">2Fe-2S</keyword>
<feature type="region of interest" description="Disordered" evidence="5">
    <location>
        <begin position="534"/>
        <end position="556"/>
    </location>
</feature>
<keyword evidence="2" id="KW-0479">Metal-binding</keyword>
<dbReference type="InterPro" id="IPR057330">
    <property type="entry name" value="SCP2_Rv3818"/>
</dbReference>
<evidence type="ECO:0000256" key="2">
    <source>
        <dbReference type="ARBA" id="ARBA00022723"/>
    </source>
</evidence>
<keyword evidence="3" id="KW-0408">Iron</keyword>
<dbReference type="GO" id="GO:0016705">
    <property type="term" value="F:oxidoreductase activity, acting on paired donors, with incorporation or reduction of molecular oxygen"/>
    <property type="evidence" value="ECO:0007669"/>
    <property type="project" value="UniProtKB-ARBA"/>
</dbReference>
<proteinExistence type="predicted"/>
<reference evidence="7" key="1">
    <citation type="submission" date="2020-10" db="EMBL/GenBank/DDBJ databases">
        <title>Ca. Dormibacterota MAGs.</title>
        <authorList>
            <person name="Montgomery K."/>
        </authorList>
    </citation>
    <scope>NUCLEOTIDE SEQUENCE [LARGE SCALE GENOMIC DNA]</scope>
    <source>
        <strain evidence="7">SC8812_S17_10</strain>
    </source>
</reference>
<dbReference type="InterPro" id="IPR036866">
    <property type="entry name" value="RibonucZ/Hydroxyglut_hydro"/>
</dbReference>
<evidence type="ECO:0000256" key="3">
    <source>
        <dbReference type="ARBA" id="ARBA00023004"/>
    </source>
</evidence>
<dbReference type="InterPro" id="IPR017941">
    <property type="entry name" value="Rieske_2Fe-2S"/>
</dbReference>
<dbReference type="RefSeq" id="WP_338201588.1">
    <property type="nucleotide sequence ID" value="NZ_JAEKNR010000115.1"/>
</dbReference>
<keyword evidence="4" id="KW-0411">Iron-sulfur</keyword>
<organism evidence="7 8">
    <name type="scientific">Candidatus Nephthysia bennettiae</name>
    <dbReference type="NCBI Taxonomy" id="3127016"/>
    <lineage>
        <taxon>Bacteria</taxon>
        <taxon>Bacillati</taxon>
        <taxon>Candidatus Dormiibacterota</taxon>
        <taxon>Candidatus Dormibacteria</taxon>
        <taxon>Candidatus Dormibacterales</taxon>
        <taxon>Candidatus Dormibacteraceae</taxon>
        <taxon>Candidatus Nephthysia</taxon>
    </lineage>
</organism>
<dbReference type="InterPro" id="IPR036922">
    <property type="entry name" value="Rieske_2Fe-2S_sf"/>
</dbReference>
<dbReference type="SUPFAM" id="SSF56281">
    <property type="entry name" value="Metallo-hydrolase/oxidoreductase"/>
    <property type="match status" value="1"/>
</dbReference>
<dbReference type="GO" id="GO:0046872">
    <property type="term" value="F:metal ion binding"/>
    <property type="evidence" value="ECO:0007669"/>
    <property type="project" value="UniProtKB-KW"/>
</dbReference>
<comment type="caution">
    <text evidence="7">The sequence shown here is derived from an EMBL/GenBank/DDBJ whole genome shotgun (WGS) entry which is preliminary data.</text>
</comment>
<sequence>MNITFLGQAGLFIETGGVSILCDPWFGPAYFASWFPFPRNDRLDLRRFQHPTYLYVSHLHRDHFDSDFLRDCVSKDATVILPDYPLGLLEAALRDIGFNKFVQTRNWEPTELSGLQVTVPSLVAPTDGPIGDSGLIVYDGEVRVFDQNDSRPIEMERLAALGHFDAHFLQFSGAIWYPFVYQFPQAMSEALGRKKRANEMARAFRYIKEVDADWVVPSAGPPCFLDDDLFQFNDFDRDPANTFPDQSAFLDYLREQGTTNGLLMIPGSHITLQAGDCSVEHPLPEPEVRSIFSNKRAYLTEYQTCMRPVIEAAKASWPHGEVDLVSSLKEWFEPLIEKADITCAGINGVVILDCGETGVAIDFGRRRVEPWQGQEWDYYFKFDRRLIEYCVVHHLEDWVNELFLSCRFEAQRKGPFNEYVYNFFKCLSMERLQYAEGYYAEQAPIDQFWESNGYRIQRRCPHLKADLSRFAQIEDGVLTCTLHGWQFELATGRCLTSDDRRIYAEELGSLTATRPPEEHVGATVRNQCGHCSYKPAGSKGGVTAGSEDGVPVSEKA</sequence>
<dbReference type="Gene3D" id="3.60.15.10">
    <property type="entry name" value="Ribonuclease Z/Hydroxyacylglutathione hydrolase-like"/>
    <property type="match status" value="1"/>
</dbReference>
<evidence type="ECO:0000313" key="8">
    <source>
        <dbReference type="Proteomes" id="UP000612893"/>
    </source>
</evidence>
<dbReference type="SUPFAM" id="SSF50022">
    <property type="entry name" value="ISP domain"/>
    <property type="match status" value="1"/>
</dbReference>
<dbReference type="GO" id="GO:0004497">
    <property type="term" value="F:monooxygenase activity"/>
    <property type="evidence" value="ECO:0007669"/>
    <property type="project" value="UniProtKB-ARBA"/>
</dbReference>
<feature type="domain" description="Rieske" evidence="6">
    <location>
        <begin position="456"/>
        <end position="495"/>
    </location>
</feature>
<dbReference type="PANTHER" id="PTHR43546">
    <property type="entry name" value="UPF0173 METAL-DEPENDENT HYDROLASE MJ1163-RELATED"/>
    <property type="match status" value="1"/>
</dbReference>
<dbReference type="Gene3D" id="2.102.10.10">
    <property type="entry name" value="Rieske [2Fe-2S] iron-sulphur domain"/>
    <property type="match status" value="1"/>
</dbReference>